<sequence length="283" mass="31920">MIFEKHGFAAWVMDTDGNTLPEYQAQEIGDDTIRCWIPSSDGQKFKIQWRVMEILHPKHDLNTVPILDGIRMSGKVSRKHKVVKGFTRQHFRQRTGASTARPYEFGRRTLSDNYGDRKLVPSLSDSLNTIKLVVDWGYGSPPVPRETFPAPQEVGPVHERAVKKGHDGAAQLGTEISVPPSTDGVVFTSSKEIKPITFTFCYASENWLRARDIIPCSRESDSQDRDGRTLKRERSATLDIIDIDDLETDDEVHIIKHVAPASATSSKKQRTLKGKSEKPKEEH</sequence>
<organism evidence="3 4">
    <name type="scientific">Rhizoctonia solani</name>
    <dbReference type="NCBI Taxonomy" id="456999"/>
    <lineage>
        <taxon>Eukaryota</taxon>
        <taxon>Fungi</taxon>
        <taxon>Dikarya</taxon>
        <taxon>Basidiomycota</taxon>
        <taxon>Agaricomycotina</taxon>
        <taxon>Agaricomycetes</taxon>
        <taxon>Cantharellales</taxon>
        <taxon>Ceratobasidiaceae</taxon>
        <taxon>Rhizoctonia</taxon>
    </lineage>
</organism>
<dbReference type="OrthoDB" id="1924919at2759"/>
<dbReference type="AlphaFoldDB" id="A0A8H3DUV9"/>
<evidence type="ECO:0000313" key="3">
    <source>
        <dbReference type="EMBL" id="CAE7118030.1"/>
    </source>
</evidence>
<dbReference type="InterPro" id="IPR057678">
    <property type="entry name" value="DUF7918"/>
</dbReference>
<dbReference type="EMBL" id="CAJNJQ010001074">
    <property type="protein sequence ID" value="CAE7118030.1"/>
    <property type="molecule type" value="Genomic_DNA"/>
</dbReference>
<gene>
    <name evidence="3" type="ORF">RDB_LOCUS53748</name>
</gene>
<comment type="caution">
    <text evidence="3">The sequence shown here is derived from an EMBL/GenBank/DDBJ whole genome shotgun (WGS) entry which is preliminary data.</text>
</comment>
<feature type="domain" description="DUF7918" evidence="2">
    <location>
        <begin position="15"/>
        <end position="216"/>
    </location>
</feature>
<reference evidence="3" key="1">
    <citation type="submission" date="2021-01" db="EMBL/GenBank/DDBJ databases">
        <authorList>
            <person name="Kaushik A."/>
        </authorList>
    </citation>
    <scope>NUCLEOTIDE SEQUENCE</scope>
    <source>
        <strain evidence="3">AG5</strain>
    </source>
</reference>
<feature type="compositionally biased region" description="Basic and acidic residues" evidence="1">
    <location>
        <begin position="274"/>
        <end position="283"/>
    </location>
</feature>
<dbReference type="Proteomes" id="UP000663827">
    <property type="component" value="Unassembled WGS sequence"/>
</dbReference>
<name>A0A8H3DUV9_9AGAM</name>
<evidence type="ECO:0000256" key="1">
    <source>
        <dbReference type="SAM" id="MobiDB-lite"/>
    </source>
</evidence>
<accession>A0A8H3DUV9</accession>
<feature type="region of interest" description="Disordered" evidence="1">
    <location>
        <begin position="260"/>
        <end position="283"/>
    </location>
</feature>
<protein>
    <recommendedName>
        <fullName evidence="2">DUF7918 domain-containing protein</fullName>
    </recommendedName>
</protein>
<evidence type="ECO:0000313" key="4">
    <source>
        <dbReference type="Proteomes" id="UP000663827"/>
    </source>
</evidence>
<dbReference type="Pfam" id="PF25534">
    <property type="entry name" value="DUF7918"/>
    <property type="match status" value="1"/>
</dbReference>
<evidence type="ECO:0000259" key="2">
    <source>
        <dbReference type="Pfam" id="PF25534"/>
    </source>
</evidence>
<proteinExistence type="predicted"/>